<proteinExistence type="predicted"/>
<sequence>MASMSDSTERDAEPELVDRLRVIEAQPLDTRADAYAAVHEELARRLESAPTDTSTAPRA</sequence>
<dbReference type="EMBL" id="FMYG01000012">
    <property type="protein sequence ID" value="SDD06151.1"/>
    <property type="molecule type" value="Genomic_DNA"/>
</dbReference>
<accession>A0A1G6RNZ9</accession>
<reference evidence="1 2" key="1">
    <citation type="submission" date="2016-09" db="EMBL/GenBank/DDBJ databases">
        <authorList>
            <person name="Capua I."/>
            <person name="De Benedictis P."/>
            <person name="Joannis T."/>
            <person name="Lombin L.H."/>
            <person name="Cattoli G."/>
        </authorList>
    </citation>
    <scope>NUCLEOTIDE SEQUENCE [LARGE SCALE GENOMIC DNA]</scope>
    <source>
        <strain evidence="1 2">NIO-1002</strain>
    </source>
</reference>
<dbReference type="AlphaFoldDB" id="A0A1G6RNZ9"/>
<dbReference type="STRING" id="993073.AS029_16465"/>
<protein>
    <submittedName>
        <fullName evidence="1">Uncharacterized protein</fullName>
    </submittedName>
</protein>
<dbReference type="Proteomes" id="UP000183203">
    <property type="component" value="Unassembled WGS sequence"/>
</dbReference>
<evidence type="ECO:0000313" key="1">
    <source>
        <dbReference type="EMBL" id="SDD06151.1"/>
    </source>
</evidence>
<name>A0A1G6RNZ9_9MICO</name>
<organism evidence="1 2">
    <name type="scientific">Microbacterium enclense</name>
    <dbReference type="NCBI Taxonomy" id="993073"/>
    <lineage>
        <taxon>Bacteria</taxon>
        <taxon>Bacillati</taxon>
        <taxon>Actinomycetota</taxon>
        <taxon>Actinomycetes</taxon>
        <taxon>Micrococcales</taxon>
        <taxon>Microbacteriaceae</taxon>
        <taxon>Microbacterium</taxon>
    </lineage>
</organism>
<evidence type="ECO:0000313" key="2">
    <source>
        <dbReference type="Proteomes" id="UP000183203"/>
    </source>
</evidence>
<gene>
    <name evidence="1" type="ORF">SAMN05216418_0171</name>
</gene>